<evidence type="ECO:0000256" key="2">
    <source>
        <dbReference type="PIRSR" id="PIRSR000137-2"/>
    </source>
</evidence>
<evidence type="ECO:0000313" key="4">
    <source>
        <dbReference type="EMBL" id="KAF2723573.1"/>
    </source>
</evidence>
<dbReference type="PROSITE" id="PS00624">
    <property type="entry name" value="GMC_OXRED_2"/>
    <property type="match status" value="1"/>
</dbReference>
<sequence length="599" mass="66415">MYDIIIIGGGTSGCVLANRLSAAHPEFHILVLEAGEDRRTDERVYTPGLAETLRGDEKFDWKFESIPQPGLNGRQIAQPRGKVLGGSSAINSFALLYPNRAGIDVWAELGNEDWGWNDMAKYFRSFQTVRDPSDEVKKDLPVVSPSSKSMTGPIEAIMPLKVHDLQKAWVETFRELGLENTNDPLDGMALGGFTSTCHITGDTHERSHAGTAYLDESTLKRSNLDIITGATVERLIFDGEKSESNQNVATTVVYVKDGSRYEVNVAKEVILAAGAFGSPQILERSGIGNPEILHLHGIDVLQANKDVGEHLQDHNRVGISFEAADDVEPARPADMDKEKKLYRDHREGFWAENACWAFAHMPLLPFLDHQDEADLKRLFDGHVHDVQSKYVREMVLSYNEASATAFLIRKPVTAEPTAIVPLPTTNPVPHKPSYISVIAMLSHPLSRGSTHISSSDVNSKPDIDLKFYDHPLDIEVHARHIQALTKLAEVEPLSRFIRPGGRRLPENLVTDDLEDAKTICREFTATNYHPCGSCRMMPQDDGGVVDTRLRVYGTKNVRIVDASIFPVIPRSNIISVVYAVAERAAQIVSEDWTVIEADD</sequence>
<organism evidence="4 5">
    <name type="scientific">Polychaeton citri CBS 116435</name>
    <dbReference type="NCBI Taxonomy" id="1314669"/>
    <lineage>
        <taxon>Eukaryota</taxon>
        <taxon>Fungi</taxon>
        <taxon>Dikarya</taxon>
        <taxon>Ascomycota</taxon>
        <taxon>Pezizomycotina</taxon>
        <taxon>Dothideomycetes</taxon>
        <taxon>Dothideomycetidae</taxon>
        <taxon>Capnodiales</taxon>
        <taxon>Capnodiaceae</taxon>
        <taxon>Polychaeton</taxon>
    </lineage>
</organism>
<feature type="binding site" evidence="2">
    <location>
        <position position="232"/>
    </location>
    <ligand>
        <name>FAD</name>
        <dbReference type="ChEBI" id="CHEBI:57692"/>
    </ligand>
</feature>
<dbReference type="AlphaFoldDB" id="A0A9P4QAE6"/>
<feature type="domain" description="Glucose-methanol-choline oxidoreductase N-terminal" evidence="3">
    <location>
        <begin position="274"/>
        <end position="288"/>
    </location>
</feature>
<feature type="binding site" evidence="2">
    <location>
        <position position="83"/>
    </location>
    <ligand>
        <name>FAD</name>
        <dbReference type="ChEBI" id="CHEBI:57692"/>
    </ligand>
</feature>
<dbReference type="SUPFAM" id="SSF51905">
    <property type="entry name" value="FAD/NAD(P)-binding domain"/>
    <property type="match status" value="1"/>
</dbReference>
<comment type="similarity">
    <text evidence="1">Belongs to the GMC oxidoreductase family.</text>
</comment>
<dbReference type="Proteomes" id="UP000799441">
    <property type="component" value="Unassembled WGS sequence"/>
</dbReference>
<dbReference type="GO" id="GO:0050660">
    <property type="term" value="F:flavin adenine dinucleotide binding"/>
    <property type="evidence" value="ECO:0007669"/>
    <property type="project" value="InterPro"/>
</dbReference>
<evidence type="ECO:0000256" key="1">
    <source>
        <dbReference type="ARBA" id="ARBA00010790"/>
    </source>
</evidence>
<comment type="cofactor">
    <cofactor evidence="2">
        <name>FAD</name>
        <dbReference type="ChEBI" id="CHEBI:57692"/>
    </cofactor>
</comment>
<reference evidence="4" key="1">
    <citation type="journal article" date="2020" name="Stud. Mycol.">
        <title>101 Dothideomycetes genomes: a test case for predicting lifestyles and emergence of pathogens.</title>
        <authorList>
            <person name="Haridas S."/>
            <person name="Albert R."/>
            <person name="Binder M."/>
            <person name="Bloem J."/>
            <person name="Labutti K."/>
            <person name="Salamov A."/>
            <person name="Andreopoulos B."/>
            <person name="Baker S."/>
            <person name="Barry K."/>
            <person name="Bills G."/>
            <person name="Bluhm B."/>
            <person name="Cannon C."/>
            <person name="Castanera R."/>
            <person name="Culley D."/>
            <person name="Daum C."/>
            <person name="Ezra D."/>
            <person name="Gonzalez J."/>
            <person name="Henrissat B."/>
            <person name="Kuo A."/>
            <person name="Liang C."/>
            <person name="Lipzen A."/>
            <person name="Lutzoni F."/>
            <person name="Magnuson J."/>
            <person name="Mondo S."/>
            <person name="Nolan M."/>
            <person name="Ohm R."/>
            <person name="Pangilinan J."/>
            <person name="Park H.-J."/>
            <person name="Ramirez L."/>
            <person name="Alfaro M."/>
            <person name="Sun H."/>
            <person name="Tritt A."/>
            <person name="Yoshinaga Y."/>
            <person name="Zwiers L.-H."/>
            <person name="Turgeon B."/>
            <person name="Goodwin S."/>
            <person name="Spatafora J."/>
            <person name="Crous P."/>
            <person name="Grigoriev I."/>
        </authorList>
    </citation>
    <scope>NUCLEOTIDE SEQUENCE</scope>
    <source>
        <strain evidence="4">CBS 116435</strain>
    </source>
</reference>
<gene>
    <name evidence="4" type="ORF">K431DRAFT_337252</name>
</gene>
<dbReference type="Pfam" id="PF00732">
    <property type="entry name" value="GMC_oxred_N"/>
    <property type="match status" value="1"/>
</dbReference>
<keyword evidence="5" id="KW-1185">Reference proteome</keyword>
<dbReference type="SUPFAM" id="SSF54373">
    <property type="entry name" value="FAD-linked reductases, C-terminal domain"/>
    <property type="match status" value="1"/>
</dbReference>
<dbReference type="PANTHER" id="PTHR11552:SF210">
    <property type="entry name" value="GLUCOSE-METHANOL-CHOLINE OXIDOREDUCTASE N-TERMINAL DOMAIN-CONTAINING PROTEIN-RELATED"/>
    <property type="match status" value="1"/>
</dbReference>
<feature type="binding site" evidence="2">
    <location>
        <begin position="11"/>
        <end position="12"/>
    </location>
    <ligand>
        <name>FAD</name>
        <dbReference type="ChEBI" id="CHEBI:57692"/>
    </ligand>
</feature>
<dbReference type="PANTHER" id="PTHR11552">
    <property type="entry name" value="GLUCOSE-METHANOL-CHOLINE GMC OXIDOREDUCTASE"/>
    <property type="match status" value="1"/>
</dbReference>
<protein>
    <submittedName>
        <fullName evidence="4">GMC oxidoreductase</fullName>
    </submittedName>
</protein>
<dbReference type="InterPro" id="IPR000172">
    <property type="entry name" value="GMC_OxRdtase_N"/>
</dbReference>
<dbReference type="EMBL" id="MU003775">
    <property type="protein sequence ID" value="KAF2723573.1"/>
    <property type="molecule type" value="Genomic_DNA"/>
</dbReference>
<dbReference type="OrthoDB" id="269227at2759"/>
<proteinExistence type="inferred from homology"/>
<dbReference type="Gene3D" id="3.50.50.60">
    <property type="entry name" value="FAD/NAD(P)-binding domain"/>
    <property type="match status" value="1"/>
</dbReference>
<dbReference type="Pfam" id="PF05199">
    <property type="entry name" value="GMC_oxred_C"/>
    <property type="match status" value="1"/>
</dbReference>
<dbReference type="InterPro" id="IPR036188">
    <property type="entry name" value="FAD/NAD-bd_sf"/>
</dbReference>
<dbReference type="InterPro" id="IPR012132">
    <property type="entry name" value="GMC_OxRdtase"/>
</dbReference>
<comment type="caution">
    <text evidence="4">The sequence shown here is derived from an EMBL/GenBank/DDBJ whole genome shotgun (WGS) entry which is preliminary data.</text>
</comment>
<evidence type="ECO:0000259" key="3">
    <source>
        <dbReference type="PROSITE" id="PS00624"/>
    </source>
</evidence>
<dbReference type="PIRSF" id="PIRSF000137">
    <property type="entry name" value="Alcohol_oxidase"/>
    <property type="match status" value="1"/>
</dbReference>
<dbReference type="Gene3D" id="3.30.560.10">
    <property type="entry name" value="Glucose Oxidase, domain 3"/>
    <property type="match status" value="1"/>
</dbReference>
<dbReference type="InterPro" id="IPR007867">
    <property type="entry name" value="GMC_OxRtase_C"/>
</dbReference>
<keyword evidence="2" id="KW-0274">FAD</keyword>
<keyword evidence="2" id="KW-0285">Flavoprotein</keyword>
<name>A0A9P4QAE6_9PEZI</name>
<accession>A0A9P4QAE6</accession>
<evidence type="ECO:0000313" key="5">
    <source>
        <dbReference type="Proteomes" id="UP000799441"/>
    </source>
</evidence>
<dbReference type="GO" id="GO:0016614">
    <property type="term" value="F:oxidoreductase activity, acting on CH-OH group of donors"/>
    <property type="evidence" value="ECO:0007669"/>
    <property type="project" value="InterPro"/>
</dbReference>